<dbReference type="SUPFAM" id="SSF143113">
    <property type="entry name" value="NAP-like"/>
    <property type="match status" value="1"/>
</dbReference>
<name>A0A1Y1VNY9_9FUNG</name>
<dbReference type="Gene3D" id="1.20.5.1500">
    <property type="match status" value="1"/>
</dbReference>
<reference evidence="3 4" key="1">
    <citation type="submission" date="2016-08" db="EMBL/GenBank/DDBJ databases">
        <title>Genomes of anaerobic fungi encode conserved fungal cellulosomes for biomass hydrolysis.</title>
        <authorList>
            <consortium name="DOE Joint Genome Institute"/>
            <person name="Haitjema C.H."/>
            <person name="Gilmore S.P."/>
            <person name="Henske J.K."/>
            <person name="Solomon K.V."/>
            <person name="De Groot R."/>
            <person name="Kuo A."/>
            <person name="Mondo S.J."/>
            <person name="Salamov A.A."/>
            <person name="Labutti K."/>
            <person name="Zhao Z."/>
            <person name="Chiniquy J."/>
            <person name="Barry K."/>
            <person name="Brewer H.M."/>
            <person name="Purvine S.O."/>
            <person name="Wright A.T."/>
            <person name="Boxma B."/>
            <person name="Van Alen T."/>
            <person name="Hackstein J.H."/>
            <person name="Baker S.E."/>
            <person name="Grigoriev I.V."/>
            <person name="O'Malley M.A."/>
        </authorList>
    </citation>
    <scope>NUCLEOTIDE SEQUENCE [LARGE SCALE GENOMIC DNA]</scope>
    <source>
        <strain evidence="4">finn</strain>
    </source>
</reference>
<comment type="similarity">
    <text evidence="1 2">Belongs to the nucleosome assembly protein (NAP) family.</text>
</comment>
<gene>
    <name evidence="3" type="ORF">BCR36DRAFT_314799</name>
</gene>
<dbReference type="STRING" id="1754191.A0A1Y1VNY9"/>
<comment type="caution">
    <text evidence="3">The sequence shown here is derived from an EMBL/GenBank/DDBJ whole genome shotgun (WGS) entry which is preliminary data.</text>
</comment>
<dbReference type="Proteomes" id="UP000193719">
    <property type="component" value="Unassembled WGS sequence"/>
</dbReference>
<evidence type="ECO:0000313" key="3">
    <source>
        <dbReference type="EMBL" id="ORX60872.1"/>
    </source>
</evidence>
<proteinExistence type="inferred from homology"/>
<dbReference type="AlphaFoldDB" id="A0A1Y1VNY9"/>
<dbReference type="InterPro" id="IPR037231">
    <property type="entry name" value="NAP-like_sf"/>
</dbReference>
<evidence type="ECO:0000256" key="1">
    <source>
        <dbReference type="ARBA" id="ARBA00009947"/>
    </source>
</evidence>
<evidence type="ECO:0000313" key="4">
    <source>
        <dbReference type="Proteomes" id="UP000193719"/>
    </source>
</evidence>
<dbReference type="PANTHER" id="PTHR11875">
    <property type="entry name" value="TESTIS-SPECIFIC Y-ENCODED PROTEIN"/>
    <property type="match status" value="1"/>
</dbReference>
<dbReference type="Pfam" id="PF00956">
    <property type="entry name" value="NAP"/>
    <property type="match status" value="1"/>
</dbReference>
<dbReference type="EMBL" id="MCFH01000001">
    <property type="protein sequence ID" value="ORX60872.1"/>
    <property type="molecule type" value="Genomic_DNA"/>
</dbReference>
<accession>A0A1Y1VNY9</accession>
<dbReference type="Gene3D" id="3.30.1120.90">
    <property type="entry name" value="Nucleosome assembly protein"/>
    <property type="match status" value="1"/>
</dbReference>
<sequence>MTSLKSKLIALKNIHKEQYDLEVKYCNELIEVEKKYMNLLKPYWEKRADIISGKCDNDKEITKQEDNNTEYPEFNGLNNIQCKGIPDFWLTVMLHHPKISENITELDIKILSFLSDIRVEYLQENANFRLVFDFMQKSQKNEEIENIFFSNKSLYLTFYYTLDNTFGKAEYSHSYVEGTNILWKNKDYIEEAVQNKSSSFFMIFYPPNPEDHEDELESNIINETLNQIFEIGEIIKDVLIPQAIEWYTGNALLYEDFDNIDESSWVDINELKIEN</sequence>
<evidence type="ECO:0000256" key="2">
    <source>
        <dbReference type="RuleBase" id="RU003876"/>
    </source>
</evidence>
<dbReference type="GO" id="GO:0005634">
    <property type="term" value="C:nucleus"/>
    <property type="evidence" value="ECO:0007669"/>
    <property type="project" value="InterPro"/>
</dbReference>
<dbReference type="InterPro" id="IPR002164">
    <property type="entry name" value="NAP_family"/>
</dbReference>
<organism evidence="3 4">
    <name type="scientific">Piromyces finnis</name>
    <dbReference type="NCBI Taxonomy" id="1754191"/>
    <lineage>
        <taxon>Eukaryota</taxon>
        <taxon>Fungi</taxon>
        <taxon>Fungi incertae sedis</taxon>
        <taxon>Chytridiomycota</taxon>
        <taxon>Chytridiomycota incertae sedis</taxon>
        <taxon>Neocallimastigomycetes</taxon>
        <taxon>Neocallimastigales</taxon>
        <taxon>Neocallimastigaceae</taxon>
        <taxon>Piromyces</taxon>
    </lineage>
</organism>
<dbReference type="OrthoDB" id="27325at2759"/>
<reference evidence="3 4" key="2">
    <citation type="submission" date="2016-08" db="EMBL/GenBank/DDBJ databases">
        <title>Pervasive Adenine N6-methylation of Active Genes in Fungi.</title>
        <authorList>
            <consortium name="DOE Joint Genome Institute"/>
            <person name="Mondo S.J."/>
            <person name="Dannebaum R.O."/>
            <person name="Kuo R.C."/>
            <person name="Labutti K."/>
            <person name="Haridas S."/>
            <person name="Kuo A."/>
            <person name="Salamov A."/>
            <person name="Ahrendt S.R."/>
            <person name="Lipzen A."/>
            <person name="Sullivan W."/>
            <person name="Andreopoulos W.B."/>
            <person name="Clum A."/>
            <person name="Lindquist E."/>
            <person name="Daum C."/>
            <person name="Ramamoorthy G.K."/>
            <person name="Gryganskyi A."/>
            <person name="Culley D."/>
            <person name="Magnuson J.K."/>
            <person name="James T.Y."/>
            <person name="O'Malley M.A."/>
            <person name="Stajich J.E."/>
            <person name="Spatafora J.W."/>
            <person name="Visel A."/>
            <person name="Grigoriev I.V."/>
        </authorList>
    </citation>
    <scope>NUCLEOTIDE SEQUENCE [LARGE SCALE GENOMIC DNA]</scope>
    <source>
        <strain evidence="4">finn</strain>
    </source>
</reference>
<dbReference type="GO" id="GO:0006334">
    <property type="term" value="P:nucleosome assembly"/>
    <property type="evidence" value="ECO:0007669"/>
    <property type="project" value="InterPro"/>
</dbReference>
<keyword evidence="4" id="KW-1185">Reference proteome</keyword>
<protein>
    <submittedName>
        <fullName evidence="3">Nucleosome assembly protein</fullName>
    </submittedName>
</protein>